<comment type="caution">
    <text evidence="3">The sequence shown here is derived from an EMBL/GenBank/DDBJ whole genome shotgun (WGS) entry which is preliminary data.</text>
</comment>
<evidence type="ECO:0000313" key="4">
    <source>
        <dbReference type="Proteomes" id="UP000655225"/>
    </source>
</evidence>
<feature type="domain" description="DUF1985" evidence="2">
    <location>
        <begin position="80"/>
        <end position="200"/>
    </location>
</feature>
<dbReference type="OMA" id="MIFRMEL"/>
<gene>
    <name evidence="3" type="ORF">HHK36_008099</name>
</gene>
<dbReference type="EMBL" id="JABCRI010000005">
    <property type="protein sequence ID" value="KAF8406019.1"/>
    <property type="molecule type" value="Genomic_DNA"/>
</dbReference>
<feature type="compositionally biased region" description="Basic and acidic residues" evidence="1">
    <location>
        <begin position="525"/>
        <end position="538"/>
    </location>
</feature>
<name>A0A834ZEX0_TETSI</name>
<evidence type="ECO:0000313" key="3">
    <source>
        <dbReference type="EMBL" id="KAF8406019.1"/>
    </source>
</evidence>
<feature type="compositionally biased region" description="Basic and acidic residues" evidence="1">
    <location>
        <begin position="488"/>
        <end position="515"/>
    </location>
</feature>
<feature type="region of interest" description="Disordered" evidence="1">
    <location>
        <begin position="302"/>
        <end position="386"/>
    </location>
</feature>
<feature type="compositionally biased region" description="Acidic residues" evidence="1">
    <location>
        <begin position="342"/>
        <end position="360"/>
    </location>
</feature>
<accession>A0A834ZEX0</accession>
<evidence type="ECO:0000259" key="2">
    <source>
        <dbReference type="Pfam" id="PF09331"/>
    </source>
</evidence>
<dbReference type="Pfam" id="PF09331">
    <property type="entry name" value="DUF1985"/>
    <property type="match status" value="1"/>
</dbReference>
<sequence>MQLKEKEMRVLQPPTLWKINMASPQQSAPSQCGSILRPVWRNTKRKNLWMRCCFAHLYNLAKIIFCGQAMHLLLEKHRGGLEFHIQGKVFRFTELEFACILGLRFMPAQPPVIEVGARDGSLMQRLFTKIKHITKHNLLTQFQRCKNHNDAVKLALVLFVESFLLGSVTNTSIDTSLLCLVDDFEAFCNCPWGSYAFNFLKQGLEGAHTGRSTRYNIYRCIYAFQIWAYECIPICASLSGKGIVTHIFPGILKWKNMKNLSHRTLVSKVFGKKNMKITTKEKDQQCVKDALALTNAGLLEDDDEDSYKIADEEADEDDREDDVGDGDSEEDNGEEGAKEEDSHDEEEVNVDEEERADEESKDVSSNARSLEKQETEQEQEEQELRTKQVHNRDFLLRVLKQHMNEKVAELEEYLHAWFEEQSSTILQLAEDVRELKENRSKEGEVDKAFHAHNWDYFEKEYVEEEYDKKDRADAKHVGEDHDEEEHVTEEHVGEEHAGEEHVGEDHASEESVADEHVGMELDHVEEEHTDEHGNIELEHVDEEQDIMDDRDNMHIEKKGRIITVSQYLRSPLLDTRKKKQST</sequence>
<dbReference type="PANTHER" id="PTHR48449">
    <property type="entry name" value="DUF1985 DOMAIN-CONTAINING PROTEIN"/>
    <property type="match status" value="1"/>
</dbReference>
<dbReference type="InterPro" id="IPR015410">
    <property type="entry name" value="DUF1985"/>
</dbReference>
<dbReference type="OrthoDB" id="1930729at2759"/>
<feature type="region of interest" description="Disordered" evidence="1">
    <location>
        <begin position="525"/>
        <end position="544"/>
    </location>
</feature>
<organism evidence="3 4">
    <name type="scientific">Tetracentron sinense</name>
    <name type="common">Spur-leaf</name>
    <dbReference type="NCBI Taxonomy" id="13715"/>
    <lineage>
        <taxon>Eukaryota</taxon>
        <taxon>Viridiplantae</taxon>
        <taxon>Streptophyta</taxon>
        <taxon>Embryophyta</taxon>
        <taxon>Tracheophyta</taxon>
        <taxon>Spermatophyta</taxon>
        <taxon>Magnoliopsida</taxon>
        <taxon>Trochodendrales</taxon>
        <taxon>Trochodendraceae</taxon>
        <taxon>Tetracentron</taxon>
    </lineage>
</organism>
<protein>
    <recommendedName>
        <fullName evidence="2">DUF1985 domain-containing protein</fullName>
    </recommendedName>
</protein>
<dbReference type="Proteomes" id="UP000655225">
    <property type="component" value="Unassembled WGS sequence"/>
</dbReference>
<proteinExistence type="predicted"/>
<feature type="compositionally biased region" description="Acidic residues" evidence="1">
    <location>
        <begin position="312"/>
        <end position="334"/>
    </location>
</feature>
<keyword evidence="4" id="KW-1185">Reference proteome</keyword>
<reference evidence="3 4" key="1">
    <citation type="submission" date="2020-04" db="EMBL/GenBank/DDBJ databases">
        <title>Plant Genome Project.</title>
        <authorList>
            <person name="Zhang R.-G."/>
        </authorList>
    </citation>
    <scope>NUCLEOTIDE SEQUENCE [LARGE SCALE GENOMIC DNA]</scope>
    <source>
        <strain evidence="3">YNK0</strain>
        <tissue evidence="3">Leaf</tissue>
    </source>
</reference>
<evidence type="ECO:0000256" key="1">
    <source>
        <dbReference type="SAM" id="MobiDB-lite"/>
    </source>
</evidence>
<feature type="compositionally biased region" description="Basic and acidic residues" evidence="1">
    <location>
        <begin position="468"/>
        <end position="479"/>
    </location>
</feature>
<feature type="region of interest" description="Disordered" evidence="1">
    <location>
        <begin position="468"/>
        <end position="515"/>
    </location>
</feature>
<dbReference type="AlphaFoldDB" id="A0A834ZEX0"/>
<dbReference type="PANTHER" id="PTHR48449:SF1">
    <property type="entry name" value="DUF1985 DOMAIN-CONTAINING PROTEIN"/>
    <property type="match status" value="1"/>
</dbReference>